<keyword evidence="1" id="KW-0653">Protein transport</keyword>
<keyword evidence="5" id="KW-1185">Reference proteome</keyword>
<dbReference type="GO" id="GO:0090522">
    <property type="term" value="P:vesicle tethering involved in exocytosis"/>
    <property type="evidence" value="ECO:0007669"/>
    <property type="project" value="UniProtKB-UniRule"/>
</dbReference>
<sequence>MRVSFHRIFVLLKQLRDISFAGLANSSNTSLHSTKTNAHAFHEDLDLNPEQDSFHYMSIIVECLHIIGRLPEAVEILKDRLSVEFFYTVERTIQETDQQKGHRYGEKSGSSRAQDLVGLSERIEDAYVLRDLLCCLFEKMECIIVAHQYVHKLCENRIGEYVDPVELYTIQEVWSTVQNEVKSLLYDYLTRTSLTTDFESAIVSMNDVLKEKRSYKGKDQGKKQLFKLSTAPNAEMTAAYMKLQGVQELQAFSNATIAVTDEHSLSSAGIVDKYANAVTAGHRLLISPDPYNVLIAFKPTMNFVQKIEYMISHQTGKFTIFLDDFILSVFLPSMEERVLEYFHGFVNGSDAFVTDYNQDLAQMPLVKSVVALTVLIQAMCRTLFIMPVHQIEFIRMIEMVLVKYYEKILSRYRSLMAGEQLHEDYQGVGIISAGWACEDDIVQLLLKNTYFTPGIPNLAVNKALAESETFVEMKFKKERSFDHREILFDTRTLQAIAHMHYSIDWFIAQIGHLRVTEKSIRKIPPLLKPRVKESADSSNALNDPSKSNESLPPLTFETEDDVQLPLNAEMTGRFDSILNYYNELSETYLFALHVEIRCHAMYYLDLAMREGSYFLEHEPYEPDSYVNILNQDLIMIQETVAVALPLRKVRFLYDGLSYLIMHVLRVNLKYVKRINRFGVQKLLRNVESLQQSLTNIAAAHEKGLENVRIYFELLNSDGPEMLQYMETHPGQFSFDEYKVVLDLIFQDVLEDASLPKKPYTDCLAGLKTFFGRVDMNVYIKLIPKCKRRILGVFESIPMVVVLWPRKSRDSRVQMLAPSRMQRSDVSRVALDGHRERKPSPTSRVSLSVVPPPQQPQGRAQLPRAF</sequence>
<feature type="region of interest" description="Disordered" evidence="2">
    <location>
        <begin position="534"/>
        <end position="554"/>
    </location>
</feature>
<keyword evidence="1" id="KW-0268">Exocytosis</keyword>
<dbReference type="Pfam" id="PF20652">
    <property type="entry name" value="Sec8_C"/>
    <property type="match status" value="1"/>
</dbReference>
<evidence type="ECO:0000313" key="4">
    <source>
        <dbReference type="EMBL" id="TPX45001.1"/>
    </source>
</evidence>
<evidence type="ECO:0000256" key="1">
    <source>
        <dbReference type="RuleBase" id="RU367079"/>
    </source>
</evidence>
<proteinExistence type="inferred from homology"/>
<dbReference type="InterPro" id="IPR039682">
    <property type="entry name" value="Sec8/EXOC4"/>
</dbReference>
<keyword evidence="1" id="KW-0813">Transport</keyword>
<dbReference type="PANTHER" id="PTHR14146">
    <property type="entry name" value="EXOCYST COMPLEX COMPONENT 4"/>
    <property type="match status" value="1"/>
</dbReference>
<gene>
    <name evidence="4" type="ORF">CcCBS67573_g10385</name>
</gene>
<dbReference type="PANTHER" id="PTHR14146:SF0">
    <property type="entry name" value="EXOCYST COMPLEX COMPONENT 4"/>
    <property type="match status" value="1"/>
</dbReference>
<accession>A0A507D118</accession>
<dbReference type="GO" id="GO:0015031">
    <property type="term" value="P:protein transport"/>
    <property type="evidence" value="ECO:0007669"/>
    <property type="project" value="UniProtKB-KW"/>
</dbReference>
<organism evidence="4 5">
    <name type="scientific">Chytriomyces confervae</name>
    <dbReference type="NCBI Taxonomy" id="246404"/>
    <lineage>
        <taxon>Eukaryota</taxon>
        <taxon>Fungi</taxon>
        <taxon>Fungi incertae sedis</taxon>
        <taxon>Chytridiomycota</taxon>
        <taxon>Chytridiomycota incertae sedis</taxon>
        <taxon>Chytridiomycetes</taxon>
        <taxon>Chytridiales</taxon>
        <taxon>Chytriomycetaceae</taxon>
        <taxon>Chytriomyces</taxon>
    </lineage>
</organism>
<dbReference type="InterPro" id="IPR048630">
    <property type="entry name" value="Sec8_M"/>
</dbReference>
<comment type="function">
    <text evidence="1">Component of the exocyst complex involved in the docking of exocytic vesicles with fusion sites on the plasma membrane.</text>
</comment>
<name>A0A507D118_9FUNG</name>
<evidence type="ECO:0000313" key="5">
    <source>
        <dbReference type="Proteomes" id="UP000320333"/>
    </source>
</evidence>
<dbReference type="GO" id="GO:0006893">
    <property type="term" value="P:Golgi to plasma membrane transport"/>
    <property type="evidence" value="ECO:0007669"/>
    <property type="project" value="TreeGrafter"/>
</dbReference>
<protein>
    <recommendedName>
        <fullName evidence="1">Exocyst complex component Sec8</fullName>
    </recommendedName>
</protein>
<feature type="compositionally biased region" description="Low complexity" evidence="2">
    <location>
        <begin position="839"/>
        <end position="848"/>
    </location>
</feature>
<dbReference type="EMBL" id="QEAP01001451">
    <property type="protein sequence ID" value="TPX45001.1"/>
    <property type="molecule type" value="Genomic_DNA"/>
</dbReference>
<comment type="similarity">
    <text evidence="1">Belongs to the SEC8 family.</text>
</comment>
<dbReference type="GO" id="GO:0000145">
    <property type="term" value="C:exocyst"/>
    <property type="evidence" value="ECO:0007669"/>
    <property type="project" value="UniProtKB-UniRule"/>
</dbReference>
<dbReference type="STRING" id="246404.A0A507D118"/>
<reference evidence="4 5" key="1">
    <citation type="journal article" date="2019" name="Sci. Rep.">
        <title>Comparative genomics of chytrid fungi reveal insights into the obligate biotrophic and pathogenic lifestyle of Synchytrium endobioticum.</title>
        <authorList>
            <person name="van de Vossenberg B.T.L.H."/>
            <person name="Warris S."/>
            <person name="Nguyen H.D.T."/>
            <person name="van Gent-Pelzer M.P.E."/>
            <person name="Joly D.L."/>
            <person name="van de Geest H.C."/>
            <person name="Bonants P.J.M."/>
            <person name="Smith D.S."/>
            <person name="Levesque C.A."/>
            <person name="van der Lee T.A.J."/>
        </authorList>
    </citation>
    <scope>NUCLEOTIDE SEQUENCE [LARGE SCALE GENOMIC DNA]</scope>
    <source>
        <strain evidence="4 5">CBS 675.73</strain>
    </source>
</reference>
<feature type="compositionally biased region" description="Polar residues" evidence="2">
    <location>
        <begin position="536"/>
        <end position="550"/>
    </location>
</feature>
<evidence type="ECO:0000256" key="2">
    <source>
        <dbReference type="SAM" id="MobiDB-lite"/>
    </source>
</evidence>
<feature type="domain" description="Exocyst complex component Sec8 middle helical bundle" evidence="3">
    <location>
        <begin position="48"/>
        <end position="301"/>
    </location>
</feature>
<feature type="compositionally biased region" description="Low complexity" evidence="2">
    <location>
        <begin position="855"/>
        <end position="865"/>
    </location>
</feature>
<evidence type="ECO:0000259" key="3">
    <source>
        <dbReference type="Pfam" id="PF20652"/>
    </source>
</evidence>
<feature type="region of interest" description="Disordered" evidence="2">
    <location>
        <begin position="823"/>
        <end position="865"/>
    </location>
</feature>
<dbReference type="AlphaFoldDB" id="A0A507D118"/>
<comment type="caution">
    <text evidence="4">The sequence shown here is derived from an EMBL/GenBank/DDBJ whole genome shotgun (WGS) entry which is preliminary data.</text>
</comment>
<dbReference type="OrthoDB" id="272977at2759"/>
<dbReference type="Proteomes" id="UP000320333">
    <property type="component" value="Unassembled WGS sequence"/>
</dbReference>
<dbReference type="GO" id="GO:0006612">
    <property type="term" value="P:protein targeting to membrane"/>
    <property type="evidence" value="ECO:0007669"/>
    <property type="project" value="UniProtKB-UniRule"/>
</dbReference>
<feature type="compositionally biased region" description="Basic and acidic residues" evidence="2">
    <location>
        <begin position="823"/>
        <end position="838"/>
    </location>
</feature>